<dbReference type="RefSeq" id="WP_010661735.1">
    <property type="nucleotide sequence ID" value="NZ_CP008819.1"/>
</dbReference>
<dbReference type="Proteomes" id="UP000441102">
    <property type="component" value="Unassembled WGS sequence"/>
</dbReference>
<dbReference type="AlphaFoldDB" id="A0A011U7H5"/>
<organism evidence="2 4">
    <name type="scientific">Brucella anthropi</name>
    <name type="common">Ochrobactrum anthropi</name>
    <dbReference type="NCBI Taxonomy" id="529"/>
    <lineage>
        <taxon>Bacteria</taxon>
        <taxon>Pseudomonadati</taxon>
        <taxon>Pseudomonadota</taxon>
        <taxon>Alphaproteobacteria</taxon>
        <taxon>Hyphomicrobiales</taxon>
        <taxon>Brucellaceae</taxon>
        <taxon>Brucella/Ochrobactrum group</taxon>
        <taxon>Brucella</taxon>
    </lineage>
</organism>
<comment type="caution">
    <text evidence="2">The sequence shown here is derived from an EMBL/GenBank/DDBJ whole genome shotgun (WGS) entry which is preliminary data.</text>
</comment>
<reference evidence="2" key="2">
    <citation type="submission" date="2020-09" db="EMBL/GenBank/DDBJ databases">
        <authorList>
            <person name="Dalcin Martins P."/>
        </authorList>
    </citation>
    <scope>NUCLEOTIDE SEQUENCE</scope>
    <source>
        <strain evidence="2">MAG47</strain>
    </source>
</reference>
<evidence type="ECO:0000313" key="3">
    <source>
        <dbReference type="Proteomes" id="UP000441102"/>
    </source>
</evidence>
<gene>
    <name evidence="1" type="ORF">F9L06_24680</name>
    <name evidence="2" type="ORF">IH622_02575</name>
</gene>
<accession>A0A011U7H5</accession>
<sequence length="98" mass="11099">MSETITLDTHEAIRDWVAARNGNPAFVSTSIDPDAVPVLRIVFEPEFVADVERPLDAGGLEVVEWEDWFRVFDQEKLVMLVAHSKPGKLDNFYQILPS</sequence>
<dbReference type="GeneID" id="61315628"/>
<proteinExistence type="predicted"/>
<dbReference type="KEGG" id="oah:DR92_3400"/>
<protein>
    <submittedName>
        <fullName evidence="2">Uncharacterized protein</fullName>
    </submittedName>
</protein>
<dbReference type="OMA" id="LVEWDEW"/>
<evidence type="ECO:0000313" key="1">
    <source>
        <dbReference type="EMBL" id="KAB2790371.1"/>
    </source>
</evidence>
<dbReference type="EMBL" id="JACZKO010000005">
    <property type="protein sequence ID" value="MBE0559708.1"/>
    <property type="molecule type" value="Genomic_DNA"/>
</dbReference>
<dbReference type="Proteomes" id="UP000642265">
    <property type="component" value="Unassembled WGS sequence"/>
</dbReference>
<dbReference type="EMBL" id="WBWX01000018">
    <property type="protein sequence ID" value="KAB2790371.1"/>
    <property type="molecule type" value="Genomic_DNA"/>
</dbReference>
<reference evidence="2" key="3">
    <citation type="submission" date="2020-10" db="EMBL/GenBank/DDBJ databases">
        <title>Enrichment of novel Verrucomicrobia, Bacteroidetes and Krumholzibacteria in an oxygen-limited, methane- and iron-fed bioreactor inoculated with Bothnian Sea sediments.</title>
        <authorList>
            <person name="Martins P.D."/>
            <person name="de Jong A."/>
            <person name="Lenstra W.K."/>
            <person name="van Helmond N.A.G.M."/>
            <person name="Slomp C.P."/>
            <person name="Jetten M.S.M."/>
            <person name="Welte C.U."/>
            <person name="Rasigraf O."/>
        </authorList>
    </citation>
    <scope>NUCLEOTIDE SEQUENCE</scope>
    <source>
        <strain evidence="2">MAG47</strain>
    </source>
</reference>
<evidence type="ECO:0000313" key="2">
    <source>
        <dbReference type="EMBL" id="MBE0559708.1"/>
    </source>
</evidence>
<evidence type="ECO:0000313" key="4">
    <source>
        <dbReference type="Proteomes" id="UP000642265"/>
    </source>
</evidence>
<reference evidence="1 3" key="1">
    <citation type="submission" date="2019-09" db="EMBL/GenBank/DDBJ databases">
        <title>Taxonomic organization of the family Brucellaceae based on a phylogenomic approach.</title>
        <authorList>
            <person name="Leclercq S."/>
            <person name="Cloeckaert A."/>
            <person name="Zygmunt M.S."/>
        </authorList>
    </citation>
    <scope>NUCLEOTIDE SEQUENCE [LARGE SCALE GENOMIC DNA]</scope>
    <source>
        <strain evidence="1 3">CCUG 34461</strain>
    </source>
</reference>
<name>A0A011U7H5_BRUAN</name>